<dbReference type="InterPro" id="IPR002172">
    <property type="entry name" value="LDrepeatLR_classA_rpt"/>
</dbReference>
<evidence type="ECO:0000313" key="6">
    <source>
        <dbReference type="Proteomes" id="UP000274756"/>
    </source>
</evidence>
<accession>A0A0N4UNS7</accession>
<comment type="caution">
    <text evidence="2">Lacks conserved residue(s) required for the propagation of feature annotation.</text>
</comment>
<keyword evidence="3" id="KW-0812">Transmembrane</keyword>
<dbReference type="SUPFAM" id="SSF57424">
    <property type="entry name" value="LDL receptor-like module"/>
    <property type="match status" value="1"/>
</dbReference>
<dbReference type="EMBL" id="UYYG01000117">
    <property type="protein sequence ID" value="VDN53273.1"/>
    <property type="molecule type" value="Genomic_DNA"/>
</dbReference>
<evidence type="ECO:0000256" key="2">
    <source>
        <dbReference type="PROSITE-ProRule" id="PRU00124"/>
    </source>
</evidence>
<feature type="disulfide bond" evidence="2">
    <location>
        <begin position="22"/>
        <end position="40"/>
    </location>
</feature>
<reference evidence="7" key="1">
    <citation type="submission" date="2017-02" db="UniProtKB">
        <authorList>
            <consortium name="WormBaseParasite"/>
        </authorList>
    </citation>
    <scope>IDENTIFICATION</scope>
</reference>
<dbReference type="PANTHER" id="PTHR46876:SF1">
    <property type="entry name" value="LOW-DENSITY LIPOPROTEIN RECEPTOR-RELATED PROTEIN 11"/>
    <property type="match status" value="1"/>
</dbReference>
<dbReference type="Proteomes" id="UP000038040">
    <property type="component" value="Unplaced"/>
</dbReference>
<evidence type="ECO:0000313" key="5">
    <source>
        <dbReference type="Proteomes" id="UP000038040"/>
    </source>
</evidence>
<evidence type="ECO:0000256" key="1">
    <source>
        <dbReference type="ARBA" id="ARBA00023157"/>
    </source>
</evidence>
<dbReference type="PROSITE" id="PS01209">
    <property type="entry name" value="LDLRA_1"/>
    <property type="match status" value="1"/>
</dbReference>
<dbReference type="Pfam" id="PF00057">
    <property type="entry name" value="Ldl_recept_a"/>
    <property type="match status" value="1"/>
</dbReference>
<dbReference type="AlphaFoldDB" id="A0A0N4UNS7"/>
<feature type="disulfide bond" evidence="2">
    <location>
        <begin position="15"/>
        <end position="27"/>
    </location>
</feature>
<keyword evidence="6" id="KW-1185">Reference proteome</keyword>
<evidence type="ECO:0000313" key="4">
    <source>
        <dbReference type="EMBL" id="VDN53273.1"/>
    </source>
</evidence>
<dbReference type="SMART" id="SM00192">
    <property type="entry name" value="LDLa"/>
    <property type="match status" value="1"/>
</dbReference>
<proteinExistence type="predicted"/>
<dbReference type="Gene3D" id="4.10.400.10">
    <property type="entry name" value="Low-density Lipoprotein Receptor"/>
    <property type="match status" value="1"/>
</dbReference>
<dbReference type="WBParaSite" id="DME_0000957901-mRNA-1">
    <property type="protein sequence ID" value="DME_0000957901-mRNA-1"/>
    <property type="gene ID" value="DME_0000957901"/>
</dbReference>
<evidence type="ECO:0000313" key="7">
    <source>
        <dbReference type="WBParaSite" id="DME_0000957901-mRNA-1"/>
    </source>
</evidence>
<dbReference type="PROSITE" id="PS50068">
    <property type="entry name" value="LDLRA_2"/>
    <property type="match status" value="1"/>
</dbReference>
<dbReference type="CDD" id="cd00112">
    <property type="entry name" value="LDLa"/>
    <property type="match status" value="1"/>
</dbReference>
<dbReference type="OrthoDB" id="6076617at2759"/>
<dbReference type="InterPro" id="IPR023415">
    <property type="entry name" value="LDLR_class-A_CS"/>
</dbReference>
<evidence type="ECO:0000256" key="3">
    <source>
        <dbReference type="SAM" id="Phobius"/>
    </source>
</evidence>
<feature type="transmembrane region" description="Helical" evidence="3">
    <location>
        <begin position="98"/>
        <end position="118"/>
    </location>
</feature>
<reference evidence="4 6" key="2">
    <citation type="submission" date="2018-11" db="EMBL/GenBank/DDBJ databases">
        <authorList>
            <consortium name="Pathogen Informatics"/>
        </authorList>
    </citation>
    <scope>NUCLEOTIDE SEQUENCE [LARGE SCALE GENOMIC DNA]</scope>
</reference>
<dbReference type="InterPro" id="IPR036055">
    <property type="entry name" value="LDL_receptor-like_sf"/>
</dbReference>
<dbReference type="Proteomes" id="UP000274756">
    <property type="component" value="Unassembled WGS sequence"/>
</dbReference>
<keyword evidence="1 2" id="KW-1015">Disulfide bond</keyword>
<keyword evidence="3" id="KW-0472">Membrane</keyword>
<organism evidence="5 7">
    <name type="scientific">Dracunculus medinensis</name>
    <name type="common">Guinea worm</name>
    <dbReference type="NCBI Taxonomy" id="318479"/>
    <lineage>
        <taxon>Eukaryota</taxon>
        <taxon>Metazoa</taxon>
        <taxon>Ecdysozoa</taxon>
        <taxon>Nematoda</taxon>
        <taxon>Chromadorea</taxon>
        <taxon>Rhabditida</taxon>
        <taxon>Spirurina</taxon>
        <taxon>Dracunculoidea</taxon>
        <taxon>Dracunculidae</taxon>
        <taxon>Dracunculus</taxon>
    </lineage>
</organism>
<name>A0A0N4UNS7_DRAME</name>
<gene>
    <name evidence="4" type="ORF">DME_LOCUS3246</name>
</gene>
<protein>
    <submittedName>
        <fullName evidence="7">Low-density lipoprotein receptor domain class A</fullName>
    </submittedName>
</protein>
<keyword evidence="3" id="KW-1133">Transmembrane helix</keyword>
<sequence>MEPFGKVVLADRMQCNQWQWMCRNGECIAQYDYCNGIAQCSDGSDEMAGCETRPMAINYAGVFREDQMLKATKVPLPVATTTTLRSPFGFNSERLQDYWIMIFLVSTFMIVALSALYYRSYRMKAIRNRAFGLRKTDIAEEDEDDLLISSLYSQ</sequence>
<dbReference type="PANTHER" id="PTHR46876">
    <property type="entry name" value="LOW-DENSITY LIPOPROTEIN RECEPTOR-RELATED PROTEIN 11"/>
    <property type="match status" value="1"/>
</dbReference>